<dbReference type="AlphaFoldDB" id="A0A2S7WVF5"/>
<evidence type="ECO:0000259" key="1">
    <source>
        <dbReference type="Pfam" id="PF16593"/>
    </source>
</evidence>
<dbReference type="InterPro" id="IPR036397">
    <property type="entry name" value="RNaseH_sf"/>
</dbReference>
<dbReference type="Gene3D" id="3.30.420.10">
    <property type="entry name" value="Ribonuclease H-like superfamily/Ribonuclease H"/>
    <property type="match status" value="1"/>
</dbReference>
<feature type="non-terminal residue" evidence="2">
    <location>
        <position position="435"/>
    </location>
</feature>
<dbReference type="GO" id="GO:0004519">
    <property type="term" value="F:endonuclease activity"/>
    <property type="evidence" value="ECO:0007669"/>
    <property type="project" value="InterPro"/>
</dbReference>
<protein>
    <submittedName>
        <fullName evidence="2">CRISPR-associated protein Csn1</fullName>
    </submittedName>
</protein>
<evidence type="ECO:0000313" key="2">
    <source>
        <dbReference type="EMBL" id="PQJ81476.1"/>
    </source>
</evidence>
<dbReference type="RefSeq" id="WP_407675510.1">
    <property type="nucleotide sequence ID" value="NZ_MSCM01000001.1"/>
</dbReference>
<dbReference type="Proteomes" id="UP000239068">
    <property type="component" value="Unassembled WGS sequence"/>
</dbReference>
<evidence type="ECO:0000313" key="3">
    <source>
        <dbReference type="Proteomes" id="UP000239068"/>
    </source>
</evidence>
<dbReference type="InterPro" id="IPR032239">
    <property type="entry name" value="Cas9-BH"/>
</dbReference>
<dbReference type="GO" id="GO:0003676">
    <property type="term" value="F:nucleic acid binding"/>
    <property type="evidence" value="ECO:0007669"/>
    <property type="project" value="InterPro"/>
</dbReference>
<keyword evidence="3" id="KW-1185">Reference proteome</keyword>
<proteinExistence type="predicted"/>
<dbReference type="InterPro" id="IPR028629">
    <property type="entry name" value="Cas9"/>
</dbReference>
<sequence>MKKILGLDLGTNSIGWALTTQDFNNKKGEINGLGSRIIPMSQDILGKFDSGQSYSQTAERTKYRGVRRLYQRNLLRRERLHRVLNVLNFLPQHYKESIDFEKHFGQFKNGTEEKLNYRKNEVGKHEFIFMDSFNEMVTEFKQAGKETTIPLDWTIYYLRKKALTKKISQEELAWILLNFNQKRGYYQLRGEDEEGGKENNKSFETLFVAEVKVSGDVIKKTGELLYDIYFNNGWKYDKQTTKPESWLNKLKEFIVTTTELKNGEIKRSFKIVDSETDWIAIKESTQKKIKSFNSEKSLVGVGQFIYETLLQNPTQKIRGKLVKTIERKFYKEELQEILKTQIKFHSELQDRELYDACINELYPRNEAHQNNIKDNGFDYLFIDDIIFYQRPLKSKKSTISDCPYEERFFIKEGIKNTQKIKCIAKSNPLFQEFRL</sequence>
<gene>
    <name evidence="2" type="ORF">BTO16_02305</name>
</gene>
<dbReference type="NCBIfam" id="TIGR01865">
    <property type="entry name" value="cas_Csn1"/>
    <property type="match status" value="1"/>
</dbReference>
<dbReference type="Pfam" id="PF16593">
    <property type="entry name" value="Cas9-BH"/>
    <property type="match status" value="1"/>
</dbReference>
<organism evidence="2 3">
    <name type="scientific">Polaribacter glomeratus</name>
    <dbReference type="NCBI Taxonomy" id="102"/>
    <lineage>
        <taxon>Bacteria</taxon>
        <taxon>Pseudomonadati</taxon>
        <taxon>Bacteroidota</taxon>
        <taxon>Flavobacteriia</taxon>
        <taxon>Flavobacteriales</taxon>
        <taxon>Flavobacteriaceae</taxon>
    </lineage>
</organism>
<reference evidence="2 3" key="1">
    <citation type="submission" date="2016-12" db="EMBL/GenBank/DDBJ databases">
        <title>Trade-off between light-utilization and light-protection in marine flavobacteria.</title>
        <authorList>
            <person name="Kumagai Y."/>
            <person name="Yoshizawa S."/>
            <person name="Kogure K."/>
            <person name="Iwasaki W."/>
        </authorList>
    </citation>
    <scope>NUCLEOTIDE SEQUENCE [LARGE SCALE GENOMIC DNA]</scope>
    <source>
        <strain evidence="2 3">ATCC 43844</strain>
    </source>
</reference>
<accession>A0A2S7WVF5</accession>
<name>A0A2S7WVF5_9FLAO</name>
<comment type="caution">
    <text evidence="2">The sequence shown here is derived from an EMBL/GenBank/DDBJ whole genome shotgun (WGS) entry which is preliminary data.</text>
</comment>
<feature type="domain" description="CRISPR-associated endonuclease Cas9 bridge helix" evidence="1">
    <location>
        <begin position="60"/>
        <end position="94"/>
    </location>
</feature>
<dbReference type="EMBL" id="MSCM01000001">
    <property type="protein sequence ID" value="PQJ81476.1"/>
    <property type="molecule type" value="Genomic_DNA"/>
</dbReference>